<keyword evidence="3" id="KW-1185">Reference proteome</keyword>
<name>A0A099LPV4_9VIBR</name>
<comment type="caution">
    <text evidence="2">The sequence shown here is derived from an EMBL/GenBank/DDBJ whole genome shotgun (WGS) entry which is preliminary data.</text>
</comment>
<accession>A0A099LPV4</accession>
<evidence type="ECO:0000256" key="1">
    <source>
        <dbReference type="SAM" id="Phobius"/>
    </source>
</evidence>
<proteinExistence type="predicted"/>
<keyword evidence="1" id="KW-0472">Membrane</keyword>
<sequence length="112" mass="12961">MSLMFYSLLMVLVGDNGFNLRSEWLFKGGLILFGYFYFFRFSTVFCKKNVRSMCNGSRSHCRFETSDVPCICIPVNSMIKQWCVNIFSTFDKASHIFIAIIGRGKQRNSILL</sequence>
<evidence type="ECO:0000313" key="3">
    <source>
        <dbReference type="Proteomes" id="UP000029994"/>
    </source>
</evidence>
<dbReference type="EMBL" id="JMCG01000002">
    <property type="protein sequence ID" value="KGK09337.1"/>
    <property type="molecule type" value="Genomic_DNA"/>
</dbReference>
<keyword evidence="1" id="KW-1133">Transmembrane helix</keyword>
<dbReference type="Proteomes" id="UP000029994">
    <property type="component" value="Unassembled WGS sequence"/>
</dbReference>
<organism evidence="2 3">
    <name type="scientific">Vibrio navarrensis</name>
    <dbReference type="NCBI Taxonomy" id="29495"/>
    <lineage>
        <taxon>Bacteria</taxon>
        <taxon>Pseudomonadati</taxon>
        <taxon>Pseudomonadota</taxon>
        <taxon>Gammaproteobacteria</taxon>
        <taxon>Vibrionales</taxon>
        <taxon>Vibrionaceae</taxon>
        <taxon>Vibrio</taxon>
    </lineage>
</organism>
<evidence type="ECO:0000313" key="2">
    <source>
        <dbReference type="EMBL" id="KGK09337.1"/>
    </source>
</evidence>
<dbReference type="AlphaFoldDB" id="A0A099LPV4"/>
<protein>
    <submittedName>
        <fullName evidence="2">Uncharacterized protein</fullName>
    </submittedName>
</protein>
<keyword evidence="1" id="KW-0812">Transmembrane</keyword>
<feature type="transmembrane region" description="Helical" evidence="1">
    <location>
        <begin position="24"/>
        <end position="43"/>
    </location>
</feature>
<reference evidence="2 3" key="1">
    <citation type="submission" date="2014-04" db="EMBL/GenBank/DDBJ databases">
        <title>Genome sequencing of Vibrio navarrensis strains.</title>
        <authorList>
            <person name="Gladney L.M."/>
            <person name="Katz L.S."/>
            <person name="Marino-Ramirez L."/>
            <person name="Jordan I.K."/>
        </authorList>
    </citation>
    <scope>NUCLEOTIDE SEQUENCE [LARGE SCALE GENOMIC DNA]</scope>
    <source>
        <strain evidence="2 3">ATCC 51183</strain>
    </source>
</reference>
<gene>
    <name evidence="2" type="ORF">EA26_19260</name>
</gene>